<dbReference type="Proteomes" id="UP000030750">
    <property type="component" value="Unassembled WGS sequence"/>
</dbReference>
<feature type="compositionally biased region" description="Basic and acidic residues" evidence="1">
    <location>
        <begin position="180"/>
        <end position="193"/>
    </location>
</feature>
<evidence type="ECO:0000313" key="5">
    <source>
        <dbReference type="Proteomes" id="UP000030750"/>
    </source>
</evidence>
<dbReference type="VEuPathDB" id="ToxoDB:EBH_0045000"/>
<organism evidence="4 5">
    <name type="scientific">Eimeria brunetti</name>
    <dbReference type="NCBI Taxonomy" id="51314"/>
    <lineage>
        <taxon>Eukaryota</taxon>
        <taxon>Sar</taxon>
        <taxon>Alveolata</taxon>
        <taxon>Apicomplexa</taxon>
        <taxon>Conoidasida</taxon>
        <taxon>Coccidia</taxon>
        <taxon>Eucoccidiorida</taxon>
        <taxon>Eimeriorina</taxon>
        <taxon>Eimeriidae</taxon>
        <taxon>Eimeria</taxon>
    </lineage>
</organism>
<feature type="chain" id="PRO_5004673951" evidence="3">
    <location>
        <begin position="24"/>
        <end position="200"/>
    </location>
</feature>
<evidence type="ECO:0000313" key="4">
    <source>
        <dbReference type="EMBL" id="CDJ51846.1"/>
    </source>
</evidence>
<name>U6LNU8_9EIME</name>
<sequence>MVSLTRRGVALLAIAACASTALAAEGPAEAAPEVVAEVIDQPAPADVTTTKKGISPVAMGGAAVGAALLMAIGFFGLQVLGAKIVQTESGVAHTKVAEEVLAQTEKFTLATEKYSAFVELTYEDKAREAIKAFNEEEKKAQLERVGADISGFLSNITESGVSTLDLTFGEGKAQLRVDMRLTKETESGEKPESEQPATSE</sequence>
<protein>
    <submittedName>
        <fullName evidence="4">Uncharacterized protein</fullName>
    </submittedName>
</protein>
<evidence type="ECO:0000256" key="1">
    <source>
        <dbReference type="SAM" id="MobiDB-lite"/>
    </source>
</evidence>
<keyword evidence="2" id="KW-1133">Transmembrane helix</keyword>
<dbReference type="EMBL" id="HG713026">
    <property type="protein sequence ID" value="CDJ51846.1"/>
    <property type="molecule type" value="Genomic_DNA"/>
</dbReference>
<dbReference type="OrthoDB" id="347879at2759"/>
<proteinExistence type="predicted"/>
<feature type="transmembrane region" description="Helical" evidence="2">
    <location>
        <begin position="54"/>
        <end position="77"/>
    </location>
</feature>
<keyword evidence="2" id="KW-0472">Membrane</keyword>
<reference evidence="4" key="1">
    <citation type="submission" date="2013-10" db="EMBL/GenBank/DDBJ databases">
        <title>Genomic analysis of the causative agents of coccidiosis in chickens.</title>
        <authorList>
            <person name="Reid A.J."/>
            <person name="Blake D."/>
            <person name="Billington K."/>
            <person name="Browne H."/>
            <person name="Dunn M."/>
            <person name="Hung S."/>
            <person name="Kawahara F."/>
            <person name="Miranda-Saavedra D."/>
            <person name="Mourier T."/>
            <person name="Nagra H."/>
            <person name="Otto T.D."/>
            <person name="Rawlings N."/>
            <person name="Sanchez A."/>
            <person name="Sanders M."/>
            <person name="Subramaniam C."/>
            <person name="Tay Y."/>
            <person name="Dear P."/>
            <person name="Doerig C."/>
            <person name="Gruber A."/>
            <person name="Parkinson J."/>
            <person name="Shirley M."/>
            <person name="Wan K.L."/>
            <person name="Berriman M."/>
            <person name="Tomley F."/>
            <person name="Pain A."/>
        </authorList>
    </citation>
    <scope>NUCLEOTIDE SEQUENCE [LARGE SCALE GENOMIC DNA]</scope>
    <source>
        <strain evidence="4">Houghton</strain>
    </source>
</reference>
<keyword evidence="2" id="KW-0812">Transmembrane</keyword>
<evidence type="ECO:0000256" key="3">
    <source>
        <dbReference type="SAM" id="SignalP"/>
    </source>
</evidence>
<reference evidence="4" key="2">
    <citation type="submission" date="2013-10" db="EMBL/GenBank/DDBJ databases">
        <authorList>
            <person name="Aslett M."/>
        </authorList>
    </citation>
    <scope>NUCLEOTIDE SEQUENCE [LARGE SCALE GENOMIC DNA]</scope>
    <source>
        <strain evidence="4">Houghton</strain>
    </source>
</reference>
<gene>
    <name evidence="4" type="ORF">EBH_0045000</name>
</gene>
<keyword evidence="5" id="KW-1185">Reference proteome</keyword>
<accession>U6LNU8</accession>
<feature type="signal peptide" evidence="3">
    <location>
        <begin position="1"/>
        <end position="23"/>
    </location>
</feature>
<dbReference type="AlphaFoldDB" id="U6LNU8"/>
<keyword evidence="3" id="KW-0732">Signal</keyword>
<evidence type="ECO:0000256" key="2">
    <source>
        <dbReference type="SAM" id="Phobius"/>
    </source>
</evidence>
<feature type="region of interest" description="Disordered" evidence="1">
    <location>
        <begin position="180"/>
        <end position="200"/>
    </location>
</feature>